<evidence type="ECO:0000256" key="1">
    <source>
        <dbReference type="ARBA" id="ARBA00023015"/>
    </source>
</evidence>
<keyword evidence="2" id="KW-0238">DNA-binding</keyword>
<dbReference type="GO" id="GO:0003677">
    <property type="term" value="F:DNA binding"/>
    <property type="evidence" value="ECO:0007669"/>
    <property type="project" value="UniProtKB-KW"/>
</dbReference>
<dbReference type="PRINTS" id="PR00598">
    <property type="entry name" value="HTHMARR"/>
</dbReference>
<accession>A0A7K3W4X3</accession>
<dbReference type="GO" id="GO:0006950">
    <property type="term" value="P:response to stress"/>
    <property type="evidence" value="ECO:0007669"/>
    <property type="project" value="TreeGrafter"/>
</dbReference>
<feature type="domain" description="HTH marR-type" evidence="4">
    <location>
        <begin position="23"/>
        <end position="158"/>
    </location>
</feature>
<dbReference type="Gene3D" id="1.10.10.10">
    <property type="entry name" value="Winged helix-like DNA-binding domain superfamily/Winged helix DNA-binding domain"/>
    <property type="match status" value="1"/>
</dbReference>
<evidence type="ECO:0000256" key="3">
    <source>
        <dbReference type="ARBA" id="ARBA00023163"/>
    </source>
</evidence>
<dbReference type="EMBL" id="JAAGWF010000022">
    <property type="protein sequence ID" value="NEK59926.1"/>
    <property type="molecule type" value="Genomic_DNA"/>
</dbReference>
<dbReference type="SUPFAM" id="SSF46785">
    <property type="entry name" value="Winged helix' DNA-binding domain"/>
    <property type="match status" value="1"/>
</dbReference>
<comment type="caution">
    <text evidence="5">The sequence shown here is derived from an EMBL/GenBank/DDBJ whole genome shotgun (WGS) entry which is preliminary data.</text>
</comment>
<dbReference type="InterPro" id="IPR039422">
    <property type="entry name" value="MarR/SlyA-like"/>
</dbReference>
<evidence type="ECO:0000313" key="6">
    <source>
        <dbReference type="Proteomes" id="UP000470246"/>
    </source>
</evidence>
<dbReference type="InterPro" id="IPR036388">
    <property type="entry name" value="WH-like_DNA-bd_sf"/>
</dbReference>
<keyword evidence="1" id="KW-0805">Transcription regulation</keyword>
<dbReference type="GO" id="GO:0003700">
    <property type="term" value="F:DNA-binding transcription factor activity"/>
    <property type="evidence" value="ECO:0007669"/>
    <property type="project" value="InterPro"/>
</dbReference>
<dbReference type="AlphaFoldDB" id="A0A7K3W4X3"/>
<evidence type="ECO:0000313" key="5">
    <source>
        <dbReference type="EMBL" id="NEK59926.1"/>
    </source>
</evidence>
<name>A0A7K3W4X3_9ACTN</name>
<organism evidence="5 6">
    <name type="scientific">Geodermatophilus sabuli</name>
    <dbReference type="NCBI Taxonomy" id="1564158"/>
    <lineage>
        <taxon>Bacteria</taxon>
        <taxon>Bacillati</taxon>
        <taxon>Actinomycetota</taxon>
        <taxon>Actinomycetes</taxon>
        <taxon>Geodermatophilales</taxon>
        <taxon>Geodermatophilaceae</taxon>
        <taxon>Geodermatophilus</taxon>
    </lineage>
</organism>
<dbReference type="PANTHER" id="PTHR33164:SF104">
    <property type="entry name" value="TRANSCRIPTIONAL REGULATORY PROTEIN"/>
    <property type="match status" value="1"/>
</dbReference>
<sequence length="165" mass="17574">MPDAVDRLIAQWQRERPDLDLAAMATIGRLGRLAAHVGPAVEAVLARHGLSTGEFDVLAALRRAGAPHRQTPTELAGSLMLSPAAMTNRLDRLESAGLVTRDPNPASRRSLLVSLTDEGLRVVDAAVTEHVANEEALLAALSPTQRAQLDAILRRLLASFEPPAG</sequence>
<dbReference type="RefSeq" id="WP_163483298.1">
    <property type="nucleotide sequence ID" value="NZ_JAAGWF010000022.1"/>
</dbReference>
<dbReference type="InterPro" id="IPR023187">
    <property type="entry name" value="Tscrpt_reg_MarR-type_CS"/>
</dbReference>
<protein>
    <submittedName>
        <fullName evidence="5">MarR family transcriptional regulator</fullName>
    </submittedName>
</protein>
<keyword evidence="6" id="KW-1185">Reference proteome</keyword>
<evidence type="ECO:0000256" key="2">
    <source>
        <dbReference type="ARBA" id="ARBA00023125"/>
    </source>
</evidence>
<keyword evidence="3" id="KW-0804">Transcription</keyword>
<reference evidence="5 6" key="1">
    <citation type="submission" date="2020-02" db="EMBL/GenBank/DDBJ databases">
        <title>Geodermatophilus sabuli CPCC 205279 I12A-02694.</title>
        <authorList>
            <person name="Jiang Z."/>
        </authorList>
    </citation>
    <scope>NUCLEOTIDE SEQUENCE [LARGE SCALE GENOMIC DNA]</scope>
    <source>
        <strain evidence="5 6">I12A-02694</strain>
    </source>
</reference>
<dbReference type="InterPro" id="IPR036390">
    <property type="entry name" value="WH_DNA-bd_sf"/>
</dbReference>
<dbReference type="InterPro" id="IPR000835">
    <property type="entry name" value="HTH_MarR-typ"/>
</dbReference>
<dbReference type="SMART" id="SM00347">
    <property type="entry name" value="HTH_MARR"/>
    <property type="match status" value="1"/>
</dbReference>
<dbReference type="PROSITE" id="PS01117">
    <property type="entry name" value="HTH_MARR_1"/>
    <property type="match status" value="1"/>
</dbReference>
<proteinExistence type="predicted"/>
<dbReference type="PANTHER" id="PTHR33164">
    <property type="entry name" value="TRANSCRIPTIONAL REGULATOR, MARR FAMILY"/>
    <property type="match status" value="1"/>
</dbReference>
<gene>
    <name evidence="5" type="ORF">GCU56_18890</name>
</gene>
<evidence type="ECO:0000259" key="4">
    <source>
        <dbReference type="PROSITE" id="PS50995"/>
    </source>
</evidence>
<dbReference type="PROSITE" id="PS50995">
    <property type="entry name" value="HTH_MARR_2"/>
    <property type="match status" value="1"/>
</dbReference>
<dbReference type="Pfam" id="PF01047">
    <property type="entry name" value="MarR"/>
    <property type="match status" value="1"/>
</dbReference>
<dbReference type="Proteomes" id="UP000470246">
    <property type="component" value="Unassembled WGS sequence"/>
</dbReference>